<dbReference type="AlphaFoldDB" id="A0A371H4J3"/>
<name>A0A371H4J3_MUCPR</name>
<dbReference type="PANTHER" id="PTHR24559:SF444">
    <property type="entry name" value="REVERSE TRANSCRIPTASE DOMAIN-CONTAINING PROTEIN"/>
    <property type="match status" value="1"/>
</dbReference>
<dbReference type="InterPro" id="IPR043128">
    <property type="entry name" value="Rev_trsase/Diguanyl_cyclase"/>
</dbReference>
<evidence type="ECO:0000256" key="1">
    <source>
        <dbReference type="SAM" id="MobiDB-lite"/>
    </source>
</evidence>
<dbReference type="EMBL" id="QJKJ01003583">
    <property type="protein sequence ID" value="RDX97697.1"/>
    <property type="molecule type" value="Genomic_DNA"/>
</dbReference>
<keyword evidence="4" id="KW-1185">Reference proteome</keyword>
<dbReference type="PANTHER" id="PTHR24559">
    <property type="entry name" value="TRANSPOSON TY3-I GAG-POL POLYPROTEIN"/>
    <property type="match status" value="1"/>
</dbReference>
<proteinExistence type="predicted"/>
<feature type="compositionally biased region" description="Basic and acidic residues" evidence="1">
    <location>
        <begin position="421"/>
        <end position="436"/>
    </location>
</feature>
<evidence type="ECO:0000313" key="3">
    <source>
        <dbReference type="EMBL" id="RDX97697.1"/>
    </source>
</evidence>
<dbReference type="InterPro" id="IPR053134">
    <property type="entry name" value="RNA-dir_DNA_polymerase"/>
</dbReference>
<dbReference type="CDD" id="cd01647">
    <property type="entry name" value="RT_LTR"/>
    <property type="match status" value="1"/>
</dbReference>
<dbReference type="Gene3D" id="3.30.70.270">
    <property type="match status" value="1"/>
</dbReference>
<sequence length="436" mass="49639">MIIANNLNIEQEEKLLELLKKHKKEIGWILASLPRINPSICMHKILLEEDVRPVRQQQRRLNLTPFDVIKKEVTKLLEAGIIYPISDNLWVSPIQVGPKKFGMTVIKNRQDEMVLLNQATRKDYFLLLFVDQVLEKLVGYMQIHTTPEDQHKTTFTCPFRTFTYTRISFGLCNALSTFQRCMISIFSNLLEDYMEVFIDDFTVYVESFEACLDNLSKVLRRCIDSNLVLNFEKCHFMVTKGIILGHLVSARGIKVDKAKIDAISSLPNPASVWEQDRPASAQATMEGHQLRLRSALCECILGAEEKTHVHAHPPSTKLGTFVRANVRRLQPRARSSPRPTSQQAAARNCLCISNDGCSLSQLHNHRKGAFGNSHIYLAPKLCIKVPLEEAESKVETDLVDAASLRGHERREKCCSRPFEPVGERGRANNDPRRVPR</sequence>
<feature type="domain" description="Reverse transcriptase" evidence="2">
    <location>
        <begin position="139"/>
        <end position="246"/>
    </location>
</feature>
<dbReference type="InterPro" id="IPR000477">
    <property type="entry name" value="RT_dom"/>
</dbReference>
<comment type="caution">
    <text evidence="3">The sequence shown here is derived from an EMBL/GenBank/DDBJ whole genome shotgun (WGS) entry which is preliminary data.</text>
</comment>
<accession>A0A371H4J3</accession>
<dbReference type="InterPro" id="IPR043502">
    <property type="entry name" value="DNA/RNA_pol_sf"/>
</dbReference>
<organism evidence="3 4">
    <name type="scientific">Mucuna pruriens</name>
    <name type="common">Velvet bean</name>
    <name type="synonym">Dolichos pruriens</name>
    <dbReference type="NCBI Taxonomy" id="157652"/>
    <lineage>
        <taxon>Eukaryota</taxon>
        <taxon>Viridiplantae</taxon>
        <taxon>Streptophyta</taxon>
        <taxon>Embryophyta</taxon>
        <taxon>Tracheophyta</taxon>
        <taxon>Spermatophyta</taxon>
        <taxon>Magnoliopsida</taxon>
        <taxon>eudicotyledons</taxon>
        <taxon>Gunneridae</taxon>
        <taxon>Pentapetalae</taxon>
        <taxon>rosids</taxon>
        <taxon>fabids</taxon>
        <taxon>Fabales</taxon>
        <taxon>Fabaceae</taxon>
        <taxon>Papilionoideae</taxon>
        <taxon>50 kb inversion clade</taxon>
        <taxon>NPAAA clade</taxon>
        <taxon>indigoferoid/millettioid clade</taxon>
        <taxon>Phaseoleae</taxon>
        <taxon>Mucuna</taxon>
    </lineage>
</organism>
<protein>
    <submittedName>
        <fullName evidence="3">Retrovirus-related Pol polyprotein from transposon opus</fullName>
    </submittedName>
</protein>
<gene>
    <name evidence="3" type="primary">pol</name>
    <name evidence="3" type="ORF">CR513_19512</name>
</gene>
<reference evidence="3" key="1">
    <citation type="submission" date="2018-05" db="EMBL/GenBank/DDBJ databases">
        <title>Draft genome of Mucuna pruriens seed.</title>
        <authorList>
            <person name="Nnadi N.E."/>
            <person name="Vos R."/>
            <person name="Hasami M.H."/>
            <person name="Devisetty U.K."/>
            <person name="Aguiy J.C."/>
        </authorList>
    </citation>
    <scope>NUCLEOTIDE SEQUENCE [LARGE SCALE GENOMIC DNA]</scope>
    <source>
        <strain evidence="3">JCA_2017</strain>
    </source>
</reference>
<feature type="region of interest" description="Disordered" evidence="1">
    <location>
        <begin position="415"/>
        <end position="436"/>
    </location>
</feature>
<dbReference type="SUPFAM" id="SSF56672">
    <property type="entry name" value="DNA/RNA polymerases"/>
    <property type="match status" value="1"/>
</dbReference>
<evidence type="ECO:0000313" key="4">
    <source>
        <dbReference type="Proteomes" id="UP000257109"/>
    </source>
</evidence>
<dbReference type="Proteomes" id="UP000257109">
    <property type="component" value="Unassembled WGS sequence"/>
</dbReference>
<dbReference type="OrthoDB" id="1922084at2759"/>
<evidence type="ECO:0000259" key="2">
    <source>
        <dbReference type="Pfam" id="PF00078"/>
    </source>
</evidence>
<dbReference type="Gene3D" id="3.10.10.10">
    <property type="entry name" value="HIV Type 1 Reverse Transcriptase, subunit A, domain 1"/>
    <property type="match status" value="1"/>
</dbReference>
<feature type="non-terminal residue" evidence="3">
    <location>
        <position position="1"/>
    </location>
</feature>
<dbReference type="Pfam" id="PF00078">
    <property type="entry name" value="RVT_1"/>
    <property type="match status" value="1"/>
</dbReference>